<sequence>MSKTQKSVYIALLAAQATVISLVEGMLPNLLAFAPGAKIGLANMVTLVAIFSLSFKDSFKVVTMRLLLTSLLGGTLSTFMYSFAGSYLSFFGMVLVRKLGPKRVSFIGISTTGGILFNVGQLTVASLIAQSFTVMLYLPVLSFAGIIAGIVVGVVGNFMMKNIATIKKMQSEEAKNNDLSRKWYEASLNE</sequence>
<protein>
    <submittedName>
        <fullName evidence="2">Heptaprenyl diphosphate synthase</fullName>
    </submittedName>
</protein>
<gene>
    <name evidence="2" type="ORF">SAMN02745249_01645</name>
</gene>
<dbReference type="PIRSF" id="PIRSF027391">
    <property type="entry name" value="Hpre_diP_synt_I"/>
    <property type="match status" value="1"/>
</dbReference>
<evidence type="ECO:0000256" key="1">
    <source>
        <dbReference type="SAM" id="Phobius"/>
    </source>
</evidence>
<dbReference type="AlphaFoldDB" id="A0A1M4YB10"/>
<dbReference type="Gene3D" id="1.10.1760.20">
    <property type="match status" value="1"/>
</dbReference>
<dbReference type="Pfam" id="PF07456">
    <property type="entry name" value="Hpre_diP_synt_I"/>
    <property type="match status" value="1"/>
</dbReference>
<feature type="transmembrane region" description="Helical" evidence="1">
    <location>
        <begin position="6"/>
        <end position="23"/>
    </location>
</feature>
<reference evidence="2 3" key="1">
    <citation type="submission" date="2016-11" db="EMBL/GenBank/DDBJ databases">
        <authorList>
            <person name="Jaros S."/>
            <person name="Januszkiewicz K."/>
            <person name="Wedrychowicz H."/>
        </authorList>
    </citation>
    <scope>NUCLEOTIDE SEQUENCE [LARGE SCALE GENOMIC DNA]</scope>
    <source>
        <strain evidence="2 3">DSM 15692</strain>
    </source>
</reference>
<keyword evidence="1" id="KW-0472">Membrane</keyword>
<name>A0A1M4YB10_9LACT</name>
<feature type="transmembrane region" description="Helical" evidence="1">
    <location>
        <begin position="71"/>
        <end position="94"/>
    </location>
</feature>
<dbReference type="InterPro" id="IPR010898">
    <property type="entry name" value="Hpre_diP_synth_I"/>
</dbReference>
<dbReference type="STRING" id="1121025.SAMN02745249_01645"/>
<dbReference type="OrthoDB" id="9799095at2"/>
<proteinExistence type="predicted"/>
<accession>A0A1M4YB10</accession>
<keyword evidence="1" id="KW-1133">Transmembrane helix</keyword>
<dbReference type="Proteomes" id="UP000184128">
    <property type="component" value="Unassembled WGS sequence"/>
</dbReference>
<evidence type="ECO:0000313" key="3">
    <source>
        <dbReference type="Proteomes" id="UP000184128"/>
    </source>
</evidence>
<evidence type="ECO:0000313" key="2">
    <source>
        <dbReference type="EMBL" id="SHF02662.1"/>
    </source>
</evidence>
<feature type="transmembrane region" description="Helical" evidence="1">
    <location>
        <begin position="135"/>
        <end position="160"/>
    </location>
</feature>
<dbReference type="InterPro" id="IPR014535">
    <property type="entry name" value="Hpre_diP_synt_I"/>
</dbReference>
<dbReference type="RefSeq" id="WP_073298377.1">
    <property type="nucleotide sequence ID" value="NZ_FQUF01000027.1"/>
</dbReference>
<keyword evidence="3" id="KW-1185">Reference proteome</keyword>
<keyword evidence="1" id="KW-0812">Transmembrane</keyword>
<feature type="transmembrane region" description="Helical" evidence="1">
    <location>
        <begin position="30"/>
        <end position="51"/>
    </location>
</feature>
<dbReference type="EMBL" id="FQUF01000027">
    <property type="protein sequence ID" value="SHF02662.1"/>
    <property type="molecule type" value="Genomic_DNA"/>
</dbReference>
<organism evidence="2 3">
    <name type="scientific">Atopostipes suicloacalis DSM 15692</name>
    <dbReference type="NCBI Taxonomy" id="1121025"/>
    <lineage>
        <taxon>Bacteria</taxon>
        <taxon>Bacillati</taxon>
        <taxon>Bacillota</taxon>
        <taxon>Bacilli</taxon>
        <taxon>Lactobacillales</taxon>
        <taxon>Carnobacteriaceae</taxon>
        <taxon>Atopostipes</taxon>
    </lineage>
</organism>